<dbReference type="Proteomes" id="UP000078142">
    <property type="component" value="Chromosome"/>
</dbReference>
<dbReference type="RefSeq" id="WP_064587337.1">
    <property type="nucleotide sequence ID" value="NZ_CP015852.1"/>
</dbReference>
<dbReference type="EMBL" id="CP015852">
    <property type="protein sequence ID" value="ANH98059.1"/>
    <property type="molecule type" value="Genomic_DNA"/>
</dbReference>
<gene>
    <name evidence="1" type="ORF">A8L59_11790</name>
</gene>
<name>A0AAC9FWE9_9PSED</name>
<sequence>MSDGRKEQALAAWQKLLETPEIRMDAEDQYDELLKMADSMELEGLINATEWRQLVRKAGTNFAQTTEGPLGGHRDSRTEGAQLALLAAWGRS</sequence>
<protein>
    <submittedName>
        <fullName evidence="1">Uncharacterized protein</fullName>
    </submittedName>
</protein>
<accession>A0AAC9FWE9</accession>
<dbReference type="AlphaFoldDB" id="A0AAC9FWE9"/>
<reference evidence="1 2" key="1">
    <citation type="submission" date="2016-05" db="EMBL/GenBank/DDBJ databases">
        <authorList>
            <person name="Wang S."/>
            <person name="Zhu B."/>
        </authorList>
    </citation>
    <scope>NUCLEOTIDE SEQUENCE [LARGE SCALE GENOMIC DNA]</scope>
    <source>
        <strain evidence="1 2">CRS05-R5</strain>
    </source>
</reference>
<evidence type="ECO:0000313" key="2">
    <source>
        <dbReference type="Proteomes" id="UP000078142"/>
    </source>
</evidence>
<evidence type="ECO:0000313" key="1">
    <source>
        <dbReference type="EMBL" id="ANH98059.1"/>
    </source>
</evidence>
<proteinExistence type="predicted"/>
<organism evidence="1 2">
    <name type="scientific">Pseudomonas koreensis</name>
    <dbReference type="NCBI Taxonomy" id="198620"/>
    <lineage>
        <taxon>Bacteria</taxon>
        <taxon>Pseudomonadati</taxon>
        <taxon>Pseudomonadota</taxon>
        <taxon>Gammaproteobacteria</taxon>
        <taxon>Pseudomonadales</taxon>
        <taxon>Pseudomonadaceae</taxon>
        <taxon>Pseudomonas</taxon>
    </lineage>
</organism>
<dbReference type="GeneID" id="93489065"/>